<evidence type="ECO:0000313" key="3">
    <source>
        <dbReference type="Proteomes" id="UP001082899"/>
    </source>
</evidence>
<gene>
    <name evidence="2" type="ORF">OVY01_22810</name>
</gene>
<feature type="transmembrane region" description="Helical" evidence="1">
    <location>
        <begin position="100"/>
        <end position="122"/>
    </location>
</feature>
<accession>A0ABT3ZVU8</accession>
<keyword evidence="1" id="KW-0812">Transmembrane</keyword>
<organism evidence="2 3">
    <name type="scientific">Robbsia betulipollinis</name>
    <dbReference type="NCBI Taxonomy" id="2981849"/>
    <lineage>
        <taxon>Bacteria</taxon>
        <taxon>Pseudomonadati</taxon>
        <taxon>Pseudomonadota</taxon>
        <taxon>Betaproteobacteria</taxon>
        <taxon>Burkholderiales</taxon>
        <taxon>Burkholderiaceae</taxon>
        <taxon>Robbsia</taxon>
    </lineage>
</organism>
<keyword evidence="3" id="KW-1185">Reference proteome</keyword>
<keyword evidence="1" id="KW-1133">Transmembrane helix</keyword>
<dbReference type="RefSeq" id="WP_267849933.1">
    <property type="nucleotide sequence ID" value="NZ_JAPMXC010000023.1"/>
</dbReference>
<evidence type="ECO:0000313" key="2">
    <source>
        <dbReference type="EMBL" id="MCY0389973.1"/>
    </source>
</evidence>
<sequence length="185" mass="19697">MPDQLTHLIVGLVEHAELSQQTALESQKAVDVGARALETAAAGLDESIKKAIADAVKKNLKDIPAELKEAVANAFAEPVTALGAASDDIGKVTGTLRWKAVAVAALLVFAAMLAPMAFWALFIPSNTEIQQLRAERDQLQADTARLRGAESIVLCGPKKVPCAPVDPNLRWTSQDGSVTYYAVKH</sequence>
<evidence type="ECO:0008006" key="4">
    <source>
        <dbReference type="Google" id="ProtNLM"/>
    </source>
</evidence>
<comment type="caution">
    <text evidence="2">The sequence shown here is derived from an EMBL/GenBank/DDBJ whole genome shotgun (WGS) entry which is preliminary data.</text>
</comment>
<proteinExistence type="predicted"/>
<dbReference type="EMBL" id="JAPMXC010000023">
    <property type="protein sequence ID" value="MCY0389973.1"/>
    <property type="molecule type" value="Genomic_DNA"/>
</dbReference>
<keyword evidence="1" id="KW-0472">Membrane</keyword>
<name>A0ABT3ZVU8_9BURK</name>
<protein>
    <recommendedName>
        <fullName evidence="4">MobB</fullName>
    </recommendedName>
</protein>
<evidence type="ECO:0000256" key="1">
    <source>
        <dbReference type="SAM" id="Phobius"/>
    </source>
</evidence>
<reference evidence="2" key="1">
    <citation type="submission" date="2022-11" db="EMBL/GenBank/DDBJ databases">
        <title>Robbsia betulipollinis sp. nov., isolated from pollen of birch (Betula pendula).</title>
        <authorList>
            <person name="Shi H."/>
            <person name="Ambika Manirajan B."/>
            <person name="Ratering S."/>
            <person name="Geissler-Plaum R."/>
            <person name="Schnell S."/>
        </authorList>
    </citation>
    <scope>NUCLEOTIDE SEQUENCE</scope>
    <source>
        <strain evidence="2">Bb-Pol-6</strain>
    </source>
</reference>
<dbReference type="Proteomes" id="UP001082899">
    <property type="component" value="Unassembled WGS sequence"/>
</dbReference>